<proteinExistence type="inferred from homology"/>
<dbReference type="NCBIfam" id="TIGR00152">
    <property type="entry name" value="dephospho-CoA kinase"/>
    <property type="match status" value="1"/>
</dbReference>
<dbReference type="PROSITE" id="PS51219">
    <property type="entry name" value="DPCK"/>
    <property type="match status" value="1"/>
</dbReference>
<comment type="function">
    <text evidence="5">Catalyzes the phosphorylation of the 3'-hydroxyl group of dephosphocoenzyme A to form coenzyme A.</text>
</comment>
<keyword evidence="5 7" id="KW-0418">Kinase</keyword>
<keyword evidence="5" id="KW-0963">Cytoplasm</keyword>
<comment type="catalytic activity">
    <reaction evidence="5">
        <text>3'-dephospho-CoA + ATP = ADP + CoA + H(+)</text>
        <dbReference type="Rhea" id="RHEA:18245"/>
        <dbReference type="ChEBI" id="CHEBI:15378"/>
        <dbReference type="ChEBI" id="CHEBI:30616"/>
        <dbReference type="ChEBI" id="CHEBI:57287"/>
        <dbReference type="ChEBI" id="CHEBI:57328"/>
        <dbReference type="ChEBI" id="CHEBI:456216"/>
        <dbReference type="EC" id="2.7.1.24"/>
    </reaction>
</comment>
<feature type="binding site" evidence="5">
    <location>
        <begin position="12"/>
        <end position="17"/>
    </location>
    <ligand>
        <name>ATP</name>
        <dbReference type="ChEBI" id="CHEBI:30616"/>
    </ligand>
</feature>
<dbReference type="PANTHER" id="PTHR10695:SF46">
    <property type="entry name" value="BIFUNCTIONAL COENZYME A SYNTHASE-RELATED"/>
    <property type="match status" value="1"/>
</dbReference>
<evidence type="ECO:0000256" key="6">
    <source>
        <dbReference type="NCBIfam" id="TIGR00152"/>
    </source>
</evidence>
<evidence type="ECO:0000313" key="7">
    <source>
        <dbReference type="EMBL" id="PLW82948.1"/>
    </source>
</evidence>
<dbReference type="CDD" id="cd02022">
    <property type="entry name" value="DPCK"/>
    <property type="match status" value="1"/>
</dbReference>
<dbReference type="SUPFAM" id="SSF52540">
    <property type="entry name" value="P-loop containing nucleoside triphosphate hydrolases"/>
    <property type="match status" value="1"/>
</dbReference>
<dbReference type="Gene3D" id="3.40.50.300">
    <property type="entry name" value="P-loop containing nucleotide triphosphate hydrolases"/>
    <property type="match status" value="1"/>
</dbReference>
<dbReference type="GO" id="GO:0005737">
    <property type="term" value="C:cytoplasm"/>
    <property type="evidence" value="ECO:0007669"/>
    <property type="project" value="UniProtKB-SubCell"/>
</dbReference>
<keyword evidence="3 5" id="KW-0067">ATP-binding</keyword>
<dbReference type="EC" id="2.7.1.24" evidence="5 6"/>
<dbReference type="RefSeq" id="WP_101520548.1">
    <property type="nucleotide sequence ID" value="NZ_PKLZ01000003.1"/>
</dbReference>
<dbReference type="OrthoDB" id="9812943at2"/>
<accession>A0A2N5Y3J8</accession>
<name>A0A2N5Y3J8_9GAMM</name>
<evidence type="ECO:0000313" key="8">
    <source>
        <dbReference type="Proteomes" id="UP000234845"/>
    </source>
</evidence>
<dbReference type="Proteomes" id="UP000234845">
    <property type="component" value="Unassembled WGS sequence"/>
</dbReference>
<keyword evidence="8" id="KW-1185">Reference proteome</keyword>
<dbReference type="HAMAP" id="MF_00376">
    <property type="entry name" value="Dephospho_CoA_kinase"/>
    <property type="match status" value="1"/>
</dbReference>
<evidence type="ECO:0000256" key="2">
    <source>
        <dbReference type="ARBA" id="ARBA00022741"/>
    </source>
</evidence>
<protein>
    <recommendedName>
        <fullName evidence="5 6">Dephospho-CoA kinase</fullName>
        <ecNumber evidence="5 6">2.7.1.24</ecNumber>
    </recommendedName>
    <alternativeName>
        <fullName evidence="5">Dephosphocoenzyme A kinase</fullName>
    </alternativeName>
</protein>
<dbReference type="PANTHER" id="PTHR10695">
    <property type="entry name" value="DEPHOSPHO-COA KINASE-RELATED"/>
    <property type="match status" value="1"/>
</dbReference>
<dbReference type="Pfam" id="PF01121">
    <property type="entry name" value="CoaE"/>
    <property type="match status" value="1"/>
</dbReference>
<comment type="caution">
    <text evidence="7">The sequence shown here is derived from an EMBL/GenBank/DDBJ whole genome shotgun (WGS) entry which is preliminary data.</text>
</comment>
<keyword evidence="2 5" id="KW-0547">Nucleotide-binding</keyword>
<dbReference type="InterPro" id="IPR027417">
    <property type="entry name" value="P-loop_NTPase"/>
</dbReference>
<evidence type="ECO:0000256" key="1">
    <source>
        <dbReference type="ARBA" id="ARBA00009018"/>
    </source>
</evidence>
<dbReference type="UniPathway" id="UPA00241">
    <property type="reaction ID" value="UER00356"/>
</dbReference>
<comment type="pathway">
    <text evidence="5">Cofactor biosynthesis; coenzyme A biosynthesis; CoA from (R)-pantothenate: step 5/5.</text>
</comment>
<evidence type="ECO:0000256" key="5">
    <source>
        <dbReference type="HAMAP-Rule" id="MF_00376"/>
    </source>
</evidence>
<keyword evidence="5" id="KW-0808">Transferase</keyword>
<dbReference type="GO" id="GO:0005524">
    <property type="term" value="F:ATP binding"/>
    <property type="evidence" value="ECO:0007669"/>
    <property type="project" value="UniProtKB-UniRule"/>
</dbReference>
<organism evidence="7 8">
    <name type="scientific">Kineobactrum sediminis</name>
    <dbReference type="NCBI Taxonomy" id="1905677"/>
    <lineage>
        <taxon>Bacteria</taxon>
        <taxon>Pseudomonadati</taxon>
        <taxon>Pseudomonadota</taxon>
        <taxon>Gammaproteobacteria</taxon>
        <taxon>Cellvibrionales</taxon>
        <taxon>Halieaceae</taxon>
        <taxon>Kineobactrum</taxon>
    </lineage>
</organism>
<evidence type="ECO:0000256" key="3">
    <source>
        <dbReference type="ARBA" id="ARBA00022840"/>
    </source>
</evidence>
<dbReference type="AlphaFoldDB" id="A0A2N5Y3J8"/>
<comment type="similarity">
    <text evidence="1 5">Belongs to the CoaE family.</text>
</comment>
<gene>
    <name evidence="5" type="primary">coaE</name>
    <name evidence="7" type="ORF">CWI75_05800</name>
</gene>
<dbReference type="EMBL" id="PKLZ01000003">
    <property type="protein sequence ID" value="PLW82948.1"/>
    <property type="molecule type" value="Genomic_DNA"/>
</dbReference>
<dbReference type="GO" id="GO:0004140">
    <property type="term" value="F:dephospho-CoA kinase activity"/>
    <property type="evidence" value="ECO:0007669"/>
    <property type="project" value="UniProtKB-UniRule"/>
</dbReference>
<evidence type="ECO:0000256" key="4">
    <source>
        <dbReference type="ARBA" id="ARBA00022993"/>
    </source>
</evidence>
<dbReference type="GO" id="GO:0015937">
    <property type="term" value="P:coenzyme A biosynthetic process"/>
    <property type="evidence" value="ECO:0007669"/>
    <property type="project" value="UniProtKB-UniRule"/>
</dbReference>
<comment type="subcellular location">
    <subcellularLocation>
        <location evidence="5">Cytoplasm</location>
    </subcellularLocation>
</comment>
<dbReference type="InterPro" id="IPR001977">
    <property type="entry name" value="Depp_CoAkinase"/>
</dbReference>
<keyword evidence="4 5" id="KW-0173">Coenzyme A biosynthesis</keyword>
<reference evidence="8" key="1">
    <citation type="submission" date="2017-11" db="EMBL/GenBank/DDBJ databases">
        <title>The draft genome sequence of Chromatocurvus sp. F02.</title>
        <authorList>
            <person name="Du Z.-J."/>
            <person name="Chang Y.-Q."/>
        </authorList>
    </citation>
    <scope>NUCLEOTIDE SEQUENCE [LARGE SCALE GENOMIC DNA]</scope>
    <source>
        <strain evidence="8">F02</strain>
    </source>
</reference>
<sequence>MSFVVGVTGGIGSGKTAVTDRFAAYGITVVDADLAARVVVEPGSPALEAVAAHFGADILQADGSLDRAALRGIVFADPAQRKWLEQLTHPLIGEEIRRQIAASESPYTLLSSPLLLESSSQRTLANLVVVVDVPEEVQLQRAMARDNNDEAQVRRIMAAQLAREERLALADIIVDNSGSLDELDDIVAELHKEFLQRAELAEH</sequence>